<accession>A0A1E7FLZ2</accession>
<dbReference type="PROSITE" id="PS51783">
    <property type="entry name" value="PH_BEACH"/>
    <property type="match status" value="1"/>
</dbReference>
<dbReference type="InterPro" id="IPR036372">
    <property type="entry name" value="BEACH_dom_sf"/>
</dbReference>
<sequence>MAALRPKSIRWSLSELSHVYLRRYRLRDSSIELFFIPSGGTSFGGYGLYSPSTSLFIDFGPGYEGNTRRDDAAFAIMKRAPPQAIKQWPDRSPQFMHEQLSRLTIGWVEGRITNFDYLLHLNMLAGRSYNDTCQYPIMPWVLSNYHSEEIPDLTDPNNFRDLTKPMGALNPSRLEDFIERFNTFADPSIPPFMYGSHYSTNAGVVLHFLVRLHPFAGLHRQLQGGNFDVADRLFSSVPRTWEMCTGSSAAEVKELTPEWYCAPSFLKNGNKFKLGTSQDGDIIGDVALPPWAKGSPEKFIEVMRSALESDICSAMLPDWIDLLFGRKQQGPEAIAAHNVFFYLTYYGSVDVAAIEDEGLRHATELQIAHFGQCPMQLFVRPH</sequence>
<feature type="domain" description="BEACH-type PH" evidence="2">
    <location>
        <begin position="1"/>
        <end position="77"/>
    </location>
</feature>
<gene>
    <name evidence="3" type="ORF">FRACYDRAFT_183026</name>
</gene>
<evidence type="ECO:0000313" key="4">
    <source>
        <dbReference type="Proteomes" id="UP000095751"/>
    </source>
</evidence>
<reference evidence="3 4" key="1">
    <citation type="submission" date="2016-09" db="EMBL/GenBank/DDBJ databases">
        <title>Extensive genetic diversity and differential bi-allelic expression allows diatom success in the polar Southern Ocean.</title>
        <authorList>
            <consortium name="DOE Joint Genome Institute"/>
            <person name="Mock T."/>
            <person name="Otillar R.P."/>
            <person name="Strauss J."/>
            <person name="Dupont C."/>
            <person name="Frickenhaus S."/>
            <person name="Maumus F."/>
            <person name="Mcmullan M."/>
            <person name="Sanges R."/>
            <person name="Schmutz J."/>
            <person name="Toseland A."/>
            <person name="Valas R."/>
            <person name="Veluchamy A."/>
            <person name="Ward B.J."/>
            <person name="Allen A."/>
            <person name="Barry K."/>
            <person name="Falciatore A."/>
            <person name="Ferrante M."/>
            <person name="Fortunato A.E."/>
            <person name="Gloeckner G."/>
            <person name="Gruber A."/>
            <person name="Hipkin R."/>
            <person name="Janech M."/>
            <person name="Kroth P."/>
            <person name="Leese F."/>
            <person name="Lindquist E."/>
            <person name="Lyon B.R."/>
            <person name="Martin J."/>
            <person name="Mayer C."/>
            <person name="Parker M."/>
            <person name="Quesneville H."/>
            <person name="Raymond J."/>
            <person name="Uhlig C."/>
            <person name="Valentin K.U."/>
            <person name="Worden A.Z."/>
            <person name="Armbrust E.V."/>
            <person name="Bowler C."/>
            <person name="Green B."/>
            <person name="Moulton V."/>
            <person name="Van Oosterhout C."/>
            <person name="Grigoriev I."/>
        </authorList>
    </citation>
    <scope>NUCLEOTIDE SEQUENCE [LARGE SCALE GENOMIC DNA]</scope>
    <source>
        <strain evidence="3 4">CCMP1102</strain>
    </source>
</reference>
<dbReference type="PANTHER" id="PTHR13743">
    <property type="entry name" value="BEIGE/BEACH-RELATED"/>
    <property type="match status" value="1"/>
</dbReference>
<dbReference type="Gene3D" id="1.10.1540.10">
    <property type="entry name" value="BEACH domain"/>
    <property type="match status" value="1"/>
</dbReference>
<protein>
    <submittedName>
        <fullName evidence="3">Beach-domain-containing protein</fullName>
    </submittedName>
</protein>
<dbReference type="EMBL" id="KV784356">
    <property type="protein sequence ID" value="OEU19180.1"/>
    <property type="molecule type" value="Genomic_DNA"/>
</dbReference>
<dbReference type="InParanoid" id="A0A1E7FLZ2"/>
<dbReference type="OrthoDB" id="26681at2759"/>
<dbReference type="InterPro" id="IPR011993">
    <property type="entry name" value="PH-like_dom_sf"/>
</dbReference>
<dbReference type="InterPro" id="IPR050865">
    <property type="entry name" value="BEACH_Domain"/>
</dbReference>
<dbReference type="CDD" id="cd06071">
    <property type="entry name" value="Beach"/>
    <property type="match status" value="1"/>
</dbReference>
<evidence type="ECO:0000313" key="3">
    <source>
        <dbReference type="EMBL" id="OEU19180.1"/>
    </source>
</evidence>
<feature type="non-terminal residue" evidence="3">
    <location>
        <position position="382"/>
    </location>
</feature>
<organism evidence="3 4">
    <name type="scientific">Fragilariopsis cylindrus CCMP1102</name>
    <dbReference type="NCBI Taxonomy" id="635003"/>
    <lineage>
        <taxon>Eukaryota</taxon>
        <taxon>Sar</taxon>
        <taxon>Stramenopiles</taxon>
        <taxon>Ochrophyta</taxon>
        <taxon>Bacillariophyta</taxon>
        <taxon>Bacillariophyceae</taxon>
        <taxon>Bacillariophycidae</taxon>
        <taxon>Bacillariales</taxon>
        <taxon>Bacillariaceae</taxon>
        <taxon>Fragilariopsis</taxon>
    </lineage>
</organism>
<dbReference type="InterPro" id="IPR000409">
    <property type="entry name" value="BEACH_dom"/>
</dbReference>
<dbReference type="Proteomes" id="UP000095751">
    <property type="component" value="Unassembled WGS sequence"/>
</dbReference>
<dbReference type="InterPro" id="IPR023362">
    <property type="entry name" value="PH-BEACH_dom"/>
</dbReference>
<dbReference type="AlphaFoldDB" id="A0A1E7FLZ2"/>
<dbReference type="KEGG" id="fcy:FRACYDRAFT_183026"/>
<dbReference type="SUPFAM" id="SSF81837">
    <property type="entry name" value="BEACH domain"/>
    <property type="match status" value="1"/>
</dbReference>
<dbReference type="SUPFAM" id="SSF50729">
    <property type="entry name" value="PH domain-like"/>
    <property type="match status" value="1"/>
</dbReference>
<dbReference type="Pfam" id="PF02138">
    <property type="entry name" value="Beach"/>
    <property type="match status" value="1"/>
</dbReference>
<dbReference type="Gene3D" id="2.30.29.30">
    <property type="entry name" value="Pleckstrin-homology domain (PH domain)/Phosphotyrosine-binding domain (PTB)"/>
    <property type="match status" value="1"/>
</dbReference>
<keyword evidence="4" id="KW-1185">Reference proteome</keyword>
<evidence type="ECO:0000259" key="2">
    <source>
        <dbReference type="PROSITE" id="PS51783"/>
    </source>
</evidence>
<dbReference type="PROSITE" id="PS50197">
    <property type="entry name" value="BEACH"/>
    <property type="match status" value="1"/>
</dbReference>
<proteinExistence type="predicted"/>
<dbReference type="Pfam" id="PF14844">
    <property type="entry name" value="PH_BEACH"/>
    <property type="match status" value="1"/>
</dbReference>
<dbReference type="SMART" id="SM01026">
    <property type="entry name" value="Beach"/>
    <property type="match status" value="1"/>
</dbReference>
<evidence type="ECO:0000259" key="1">
    <source>
        <dbReference type="PROSITE" id="PS50197"/>
    </source>
</evidence>
<dbReference type="PANTHER" id="PTHR13743:SF123">
    <property type="entry name" value="PROTEIN FAN"/>
    <property type="match status" value="1"/>
</dbReference>
<name>A0A1E7FLZ2_9STRA</name>
<feature type="domain" description="BEACH" evidence="1">
    <location>
        <begin position="92"/>
        <end position="382"/>
    </location>
</feature>